<accession>A0ABX0K5Q4</accession>
<gene>
    <name evidence="1" type="ORF">GOB81_15390</name>
</gene>
<name>A0ABX0K5Q4_9PROT</name>
<reference evidence="1 2" key="1">
    <citation type="journal article" date="2020" name="Int. J. Syst. Evol. Microbiol.">
        <title>Novel acetic acid bacteria from cider fermentations: Acetobacter conturbans sp. nov. and Acetobacter fallax sp. nov.</title>
        <authorList>
            <person name="Sombolestani A.S."/>
            <person name="Cleenwerck I."/>
            <person name="Cnockaert M."/>
            <person name="Borremans W."/>
            <person name="Wieme A.D."/>
            <person name="De Vuyst L."/>
            <person name="Vandamme P."/>
        </authorList>
    </citation>
    <scope>NUCLEOTIDE SEQUENCE [LARGE SCALE GENOMIC DNA]</scope>
    <source>
        <strain evidence="1 2">LMG 1627</strain>
    </source>
</reference>
<dbReference type="Gene3D" id="1.10.30.50">
    <property type="match status" value="1"/>
</dbReference>
<proteinExistence type="predicted"/>
<evidence type="ECO:0008006" key="3">
    <source>
        <dbReference type="Google" id="ProtNLM"/>
    </source>
</evidence>
<organism evidence="1 2">
    <name type="scientific">Acetobacter conturbans</name>
    <dbReference type="NCBI Taxonomy" id="1737472"/>
    <lineage>
        <taxon>Bacteria</taxon>
        <taxon>Pseudomonadati</taxon>
        <taxon>Pseudomonadota</taxon>
        <taxon>Alphaproteobacteria</taxon>
        <taxon>Acetobacterales</taxon>
        <taxon>Acetobacteraceae</taxon>
        <taxon>Acetobacter</taxon>
    </lineage>
</organism>
<evidence type="ECO:0000313" key="1">
    <source>
        <dbReference type="EMBL" id="NHN89983.1"/>
    </source>
</evidence>
<dbReference type="Proteomes" id="UP000631653">
    <property type="component" value="Unassembled WGS sequence"/>
</dbReference>
<keyword evidence="2" id="KW-1185">Reference proteome</keyword>
<sequence>MWSLKRPTLSALSTFSTCISRVRNPGLAGRLALAKPAIVVASTQFDQAARVHALHSIATHDVVAPDITVSEMEKVYTQRMAKNGSPGRDTYDEILASAPGGRCPLCMQRSAATLDHHLPKAHYPALAVAPLNLIPACSDCNKAKLDAVPVMAEDVPLHPYYDDLGNEVWLTATVVERQPTALRFAITRSNAWDDTLYARVNNHFRSLGLAALFASEAAEELLNIRHQLQILRDAEPLDGVRDELERRAQSCAAARVNGWRTAAYRAWSDSDWFCDGGFLPGG</sequence>
<dbReference type="EMBL" id="WOSY01000024">
    <property type="protein sequence ID" value="NHN89983.1"/>
    <property type="molecule type" value="Genomic_DNA"/>
</dbReference>
<dbReference type="RefSeq" id="WP_173571217.1">
    <property type="nucleotide sequence ID" value="NZ_WOSY01000024.1"/>
</dbReference>
<comment type="caution">
    <text evidence="1">The sequence shown here is derived from an EMBL/GenBank/DDBJ whole genome shotgun (WGS) entry which is preliminary data.</text>
</comment>
<protein>
    <recommendedName>
        <fullName evidence="3">HNH endonuclease</fullName>
    </recommendedName>
</protein>
<evidence type="ECO:0000313" key="2">
    <source>
        <dbReference type="Proteomes" id="UP000631653"/>
    </source>
</evidence>